<name>A0A0A9HS49_ARUDO</name>
<protein>
    <submittedName>
        <fullName evidence="1">Uncharacterized protein</fullName>
    </submittedName>
</protein>
<dbReference type="EMBL" id="GBRH01160185">
    <property type="protein sequence ID" value="JAE37711.1"/>
    <property type="molecule type" value="Transcribed_RNA"/>
</dbReference>
<evidence type="ECO:0000313" key="1">
    <source>
        <dbReference type="EMBL" id="JAE37711.1"/>
    </source>
</evidence>
<proteinExistence type="predicted"/>
<reference evidence="1" key="1">
    <citation type="submission" date="2014-09" db="EMBL/GenBank/DDBJ databases">
        <authorList>
            <person name="Magalhaes I.L.F."/>
            <person name="Oliveira U."/>
            <person name="Santos F.R."/>
            <person name="Vidigal T.H.D.A."/>
            <person name="Brescovit A.D."/>
            <person name="Santos A.J."/>
        </authorList>
    </citation>
    <scope>NUCLEOTIDE SEQUENCE</scope>
    <source>
        <tissue evidence="1">Shoot tissue taken approximately 20 cm above the soil surface</tissue>
    </source>
</reference>
<organism evidence="1">
    <name type="scientific">Arundo donax</name>
    <name type="common">Giant reed</name>
    <name type="synonym">Donax arundinaceus</name>
    <dbReference type="NCBI Taxonomy" id="35708"/>
    <lineage>
        <taxon>Eukaryota</taxon>
        <taxon>Viridiplantae</taxon>
        <taxon>Streptophyta</taxon>
        <taxon>Embryophyta</taxon>
        <taxon>Tracheophyta</taxon>
        <taxon>Spermatophyta</taxon>
        <taxon>Magnoliopsida</taxon>
        <taxon>Liliopsida</taxon>
        <taxon>Poales</taxon>
        <taxon>Poaceae</taxon>
        <taxon>PACMAD clade</taxon>
        <taxon>Arundinoideae</taxon>
        <taxon>Arundineae</taxon>
        <taxon>Arundo</taxon>
    </lineage>
</organism>
<sequence>MGRGFLTN</sequence>
<reference evidence="1" key="2">
    <citation type="journal article" date="2015" name="Data Brief">
        <title>Shoot transcriptome of the giant reed, Arundo donax.</title>
        <authorList>
            <person name="Barrero R.A."/>
            <person name="Guerrero F.D."/>
            <person name="Moolhuijzen P."/>
            <person name="Goolsby J.A."/>
            <person name="Tidwell J."/>
            <person name="Bellgard S.E."/>
            <person name="Bellgard M.I."/>
        </authorList>
    </citation>
    <scope>NUCLEOTIDE SEQUENCE</scope>
    <source>
        <tissue evidence="1">Shoot tissue taken approximately 20 cm above the soil surface</tissue>
    </source>
</reference>
<accession>A0A0A9HS49</accession>